<dbReference type="EMBL" id="BGZK01001266">
    <property type="protein sequence ID" value="GBP75902.1"/>
    <property type="molecule type" value="Genomic_DNA"/>
</dbReference>
<comment type="caution">
    <text evidence="1">The sequence shown here is derived from an EMBL/GenBank/DDBJ whole genome shotgun (WGS) entry which is preliminary data.</text>
</comment>
<protein>
    <submittedName>
        <fullName evidence="1">Uncharacterized protein</fullName>
    </submittedName>
</protein>
<reference evidence="1 2" key="1">
    <citation type="journal article" date="2019" name="Commun. Biol.">
        <title>The bagworm genome reveals a unique fibroin gene that provides high tensile strength.</title>
        <authorList>
            <person name="Kono N."/>
            <person name="Nakamura H."/>
            <person name="Ohtoshi R."/>
            <person name="Tomita M."/>
            <person name="Numata K."/>
            <person name="Arakawa K."/>
        </authorList>
    </citation>
    <scope>NUCLEOTIDE SEQUENCE [LARGE SCALE GENOMIC DNA]</scope>
</reference>
<dbReference type="AlphaFoldDB" id="A0A4C1YLZ0"/>
<gene>
    <name evidence="1" type="ORF">EVAR_11014_1</name>
</gene>
<organism evidence="1 2">
    <name type="scientific">Eumeta variegata</name>
    <name type="common">Bagworm moth</name>
    <name type="synonym">Eumeta japonica</name>
    <dbReference type="NCBI Taxonomy" id="151549"/>
    <lineage>
        <taxon>Eukaryota</taxon>
        <taxon>Metazoa</taxon>
        <taxon>Ecdysozoa</taxon>
        <taxon>Arthropoda</taxon>
        <taxon>Hexapoda</taxon>
        <taxon>Insecta</taxon>
        <taxon>Pterygota</taxon>
        <taxon>Neoptera</taxon>
        <taxon>Endopterygota</taxon>
        <taxon>Lepidoptera</taxon>
        <taxon>Glossata</taxon>
        <taxon>Ditrysia</taxon>
        <taxon>Tineoidea</taxon>
        <taxon>Psychidae</taxon>
        <taxon>Oiketicinae</taxon>
        <taxon>Eumeta</taxon>
    </lineage>
</organism>
<accession>A0A4C1YLZ0</accession>
<sequence length="166" mass="18499">MPRYRQDIASIQPFIKIVALRAGYFMSALRFQNFVAARTRTRFNFSPVDISRAYCALECKLGSNEQERVAGGVDSVRYGSAAIEREMACSESGIEFEGSTPSWGEKFYTPGRARVCTYERLVLRLHMAAGAGSLARASSAVTLCRDRDNRVGCHLCNDTRLVSREP</sequence>
<evidence type="ECO:0000313" key="2">
    <source>
        <dbReference type="Proteomes" id="UP000299102"/>
    </source>
</evidence>
<keyword evidence="2" id="KW-1185">Reference proteome</keyword>
<proteinExistence type="predicted"/>
<dbReference type="Proteomes" id="UP000299102">
    <property type="component" value="Unassembled WGS sequence"/>
</dbReference>
<evidence type="ECO:0000313" key="1">
    <source>
        <dbReference type="EMBL" id="GBP75902.1"/>
    </source>
</evidence>
<name>A0A4C1YLZ0_EUMVA</name>